<accession>A0ABY4VGN6</accession>
<comment type="subcellular location">
    <subcellularLocation>
        <location evidence="6">Cell membrane</location>
        <topology evidence="6">Multi-pass membrane protein</topology>
    </subcellularLocation>
    <subcellularLocation>
        <location evidence="1">Membrane</location>
    </subcellularLocation>
</comment>
<evidence type="ECO:0000256" key="5">
    <source>
        <dbReference type="ARBA" id="ARBA00023136"/>
    </source>
</evidence>
<keyword evidence="5 6" id="KW-0472">Membrane</keyword>
<dbReference type="Pfam" id="PF02104">
    <property type="entry name" value="SURF1"/>
    <property type="match status" value="1"/>
</dbReference>
<dbReference type="Proteomes" id="UP001055658">
    <property type="component" value="Chromosome"/>
</dbReference>
<keyword evidence="4 6" id="KW-1133">Transmembrane helix</keyword>
<evidence type="ECO:0000313" key="8">
    <source>
        <dbReference type="Proteomes" id="UP001055658"/>
    </source>
</evidence>
<dbReference type="InterPro" id="IPR045214">
    <property type="entry name" value="Surf1/Surf4"/>
</dbReference>
<keyword evidence="6" id="KW-1003">Cell membrane</keyword>
<keyword evidence="8" id="KW-1185">Reference proteome</keyword>
<name>A0ABY4VGN6_9GAMM</name>
<evidence type="ECO:0000256" key="4">
    <source>
        <dbReference type="ARBA" id="ARBA00022989"/>
    </source>
</evidence>
<reference evidence="7" key="1">
    <citation type="submission" date="2022-02" db="EMBL/GenBank/DDBJ databases">
        <title>Coral-associated bacteria.</title>
        <authorList>
            <person name="Tang K."/>
            <person name="Wang X."/>
        </authorList>
    </citation>
    <scope>NUCLEOTIDE SEQUENCE</scope>
    <source>
        <strain evidence="7">SCSIO 43006</strain>
    </source>
</reference>
<dbReference type="PANTHER" id="PTHR23427">
    <property type="entry name" value="SURFEIT LOCUS PROTEIN"/>
    <property type="match status" value="1"/>
</dbReference>
<evidence type="ECO:0000256" key="2">
    <source>
        <dbReference type="ARBA" id="ARBA00007165"/>
    </source>
</evidence>
<evidence type="ECO:0000256" key="1">
    <source>
        <dbReference type="ARBA" id="ARBA00004370"/>
    </source>
</evidence>
<evidence type="ECO:0000256" key="3">
    <source>
        <dbReference type="ARBA" id="ARBA00022692"/>
    </source>
</evidence>
<dbReference type="RefSeq" id="WP_252084006.1">
    <property type="nucleotide sequence ID" value="NZ_CP092418.1"/>
</dbReference>
<evidence type="ECO:0000256" key="6">
    <source>
        <dbReference type="RuleBase" id="RU363076"/>
    </source>
</evidence>
<proteinExistence type="inferred from homology"/>
<organism evidence="7 8">
    <name type="scientific">Microbulbifer variabilis</name>
    <dbReference type="NCBI Taxonomy" id="266805"/>
    <lineage>
        <taxon>Bacteria</taxon>
        <taxon>Pseudomonadati</taxon>
        <taxon>Pseudomonadota</taxon>
        <taxon>Gammaproteobacteria</taxon>
        <taxon>Cellvibrionales</taxon>
        <taxon>Microbulbiferaceae</taxon>
        <taxon>Microbulbifer</taxon>
    </lineage>
</organism>
<dbReference type="PANTHER" id="PTHR23427:SF2">
    <property type="entry name" value="SURFEIT LOCUS PROTEIN 1"/>
    <property type="match status" value="1"/>
</dbReference>
<sequence>MTVEIPSVSSDNTSVSLIRNWSITLFSFGFIPVFVLLGFWQLGRADDKRIIDLEINSRLSSQPENLHLVTNLKKFLPVKLDGNYSDEYFLLDNRTRTGKVGYEVLQVFISGEQRWLINRGWIPFSASRDVMPEVNYPKDKIKINGFLYPVENLKSKETKEKIINRRIQNVNKEIVQNMTLSNNNWIVRLSADSESALITDWQLVNSSVDRHIAYAIQWFAMAAALFFLWLFTATNFIKVNKINN</sequence>
<protein>
    <recommendedName>
        <fullName evidence="6">SURF1-like protein</fullName>
    </recommendedName>
</protein>
<dbReference type="InterPro" id="IPR002994">
    <property type="entry name" value="Surf1/Shy1"/>
</dbReference>
<evidence type="ECO:0000313" key="7">
    <source>
        <dbReference type="EMBL" id="USD21602.1"/>
    </source>
</evidence>
<feature type="transmembrane region" description="Helical" evidence="6">
    <location>
        <begin position="212"/>
        <end position="231"/>
    </location>
</feature>
<comment type="similarity">
    <text evidence="2 6">Belongs to the SURF1 family.</text>
</comment>
<dbReference type="CDD" id="cd06662">
    <property type="entry name" value="SURF1"/>
    <property type="match status" value="1"/>
</dbReference>
<gene>
    <name evidence="7" type="ORF">MJO52_00235</name>
</gene>
<dbReference type="EMBL" id="CP092418">
    <property type="protein sequence ID" value="USD21602.1"/>
    <property type="molecule type" value="Genomic_DNA"/>
</dbReference>
<keyword evidence="3 6" id="KW-0812">Transmembrane</keyword>
<feature type="transmembrane region" description="Helical" evidence="6">
    <location>
        <begin position="20"/>
        <end position="40"/>
    </location>
</feature>
<dbReference type="PROSITE" id="PS50895">
    <property type="entry name" value="SURF1"/>
    <property type="match status" value="1"/>
</dbReference>